<proteinExistence type="predicted"/>
<reference evidence="1 2" key="1">
    <citation type="submission" date="2019-06" db="EMBL/GenBank/DDBJ databases">
        <title>Genome Sequence of the Brown Rot Fungal Pathogen Monilinia fructicola.</title>
        <authorList>
            <person name="De Miccolis Angelini R.M."/>
            <person name="Landi L."/>
            <person name="Abate D."/>
            <person name="Pollastro S."/>
            <person name="Romanazzi G."/>
            <person name="Faretra F."/>
        </authorList>
    </citation>
    <scope>NUCLEOTIDE SEQUENCE [LARGE SCALE GENOMIC DNA]</scope>
    <source>
        <strain evidence="1 2">Mfrc123</strain>
    </source>
</reference>
<gene>
    <name evidence="1" type="ORF">EYC84_009209</name>
</gene>
<comment type="caution">
    <text evidence="1">The sequence shown here is derived from an EMBL/GenBank/DDBJ whole genome shotgun (WGS) entry which is preliminary data.</text>
</comment>
<protein>
    <submittedName>
        <fullName evidence="1">Uncharacterized protein</fullName>
    </submittedName>
</protein>
<accession>A0A5M9JE87</accession>
<dbReference type="EMBL" id="VICG01000012">
    <property type="protein sequence ID" value="KAA8566673.1"/>
    <property type="molecule type" value="Genomic_DNA"/>
</dbReference>
<dbReference type="Proteomes" id="UP000322873">
    <property type="component" value="Unassembled WGS sequence"/>
</dbReference>
<evidence type="ECO:0000313" key="1">
    <source>
        <dbReference type="EMBL" id="KAA8566673.1"/>
    </source>
</evidence>
<sequence length="67" mass="7770">MASNNLAIEVYCMEKNTGIKCELDRSSGTTRWETDVHMRDKIELRVNEHQIATKPAIPEWNGPQKRK</sequence>
<evidence type="ECO:0000313" key="2">
    <source>
        <dbReference type="Proteomes" id="UP000322873"/>
    </source>
</evidence>
<dbReference type="AlphaFoldDB" id="A0A5M9JE87"/>
<name>A0A5M9JE87_MONFR</name>
<organism evidence="1 2">
    <name type="scientific">Monilinia fructicola</name>
    <name type="common">Brown rot fungus</name>
    <name type="synonym">Ciboria fructicola</name>
    <dbReference type="NCBI Taxonomy" id="38448"/>
    <lineage>
        <taxon>Eukaryota</taxon>
        <taxon>Fungi</taxon>
        <taxon>Dikarya</taxon>
        <taxon>Ascomycota</taxon>
        <taxon>Pezizomycotina</taxon>
        <taxon>Leotiomycetes</taxon>
        <taxon>Helotiales</taxon>
        <taxon>Sclerotiniaceae</taxon>
        <taxon>Monilinia</taxon>
    </lineage>
</organism>
<keyword evidence="2" id="KW-1185">Reference proteome</keyword>